<gene>
    <name evidence="1" type="ORF">FGO68_gene17000</name>
</gene>
<comment type="caution">
    <text evidence="1">The sequence shown here is derived from an EMBL/GenBank/DDBJ whole genome shotgun (WGS) entry which is preliminary data.</text>
</comment>
<name>A0A8J8NZM7_HALGN</name>
<reference evidence="1" key="1">
    <citation type="submission" date="2019-06" db="EMBL/GenBank/DDBJ databases">
        <authorList>
            <person name="Zheng W."/>
        </authorList>
    </citation>
    <scope>NUCLEOTIDE SEQUENCE</scope>
    <source>
        <strain evidence="1">QDHG01</strain>
    </source>
</reference>
<evidence type="ECO:0000313" key="1">
    <source>
        <dbReference type="EMBL" id="TNV84342.1"/>
    </source>
</evidence>
<proteinExistence type="predicted"/>
<dbReference type="EMBL" id="RRYP01002882">
    <property type="protein sequence ID" value="TNV84342.1"/>
    <property type="molecule type" value="Genomic_DNA"/>
</dbReference>
<accession>A0A8J8NZM7</accession>
<dbReference type="AlphaFoldDB" id="A0A8J8NZM7"/>
<sequence>MPSSSWPTWPCTCPSPSSSTTTARKMSSLRLTYLTSWVLRRLWRADLCPYLWILQRAMLKSCSSTSSKNYTTVLDQWLLFLHNDGQCYNSYHNSIKLVQNAFHKLYLFVKASVNGQPAKLDDFQALCSGGACRDATEILLSGLSGGSSGIFPCDLNQILYEGVPGQSLQINAYMAKGWRDMVTPYHGFLLTYTAASMVVLSAYDSSTSLSVDTWRPLQVKYNGQLKLAIKKMSYLDQLMRDQMLNNAQTTVSRVFDSPAYYQSKNYNESLWTVTTTALIASRLQAPETSTSS</sequence>
<protein>
    <submittedName>
        <fullName evidence="1">Uncharacterized protein</fullName>
    </submittedName>
</protein>
<evidence type="ECO:0000313" key="2">
    <source>
        <dbReference type="Proteomes" id="UP000785679"/>
    </source>
</evidence>
<keyword evidence="2" id="KW-1185">Reference proteome</keyword>
<dbReference type="Proteomes" id="UP000785679">
    <property type="component" value="Unassembled WGS sequence"/>
</dbReference>
<organism evidence="1 2">
    <name type="scientific">Halteria grandinella</name>
    <dbReference type="NCBI Taxonomy" id="5974"/>
    <lineage>
        <taxon>Eukaryota</taxon>
        <taxon>Sar</taxon>
        <taxon>Alveolata</taxon>
        <taxon>Ciliophora</taxon>
        <taxon>Intramacronucleata</taxon>
        <taxon>Spirotrichea</taxon>
        <taxon>Stichotrichia</taxon>
        <taxon>Sporadotrichida</taxon>
        <taxon>Halteriidae</taxon>
        <taxon>Halteria</taxon>
    </lineage>
</organism>